<feature type="transmembrane region" description="Helical" evidence="6">
    <location>
        <begin position="45"/>
        <end position="74"/>
    </location>
</feature>
<dbReference type="EMBL" id="JQHP01000004">
    <property type="protein sequence ID" value="KFX08320.1"/>
    <property type="molecule type" value="Genomic_DNA"/>
</dbReference>
<feature type="transmembrane region" description="Helical" evidence="6">
    <location>
        <begin position="136"/>
        <end position="154"/>
    </location>
</feature>
<keyword evidence="4 6" id="KW-1133">Transmembrane helix</keyword>
<dbReference type="PANTHER" id="PTHR43701:SF2">
    <property type="entry name" value="MEMBRANE TRANSPORTER PROTEIN YJNA-RELATED"/>
    <property type="match status" value="1"/>
</dbReference>
<evidence type="ECO:0000256" key="2">
    <source>
        <dbReference type="ARBA" id="ARBA00009142"/>
    </source>
</evidence>
<organism evidence="7 9">
    <name type="scientific">Pectobacterium wasabiae</name>
    <dbReference type="NCBI Taxonomy" id="55208"/>
    <lineage>
        <taxon>Bacteria</taxon>
        <taxon>Pseudomonadati</taxon>
        <taxon>Pseudomonadota</taxon>
        <taxon>Gammaproteobacteria</taxon>
        <taxon>Enterobacterales</taxon>
        <taxon>Pectobacteriaceae</taxon>
        <taxon>Pectobacterium</taxon>
    </lineage>
</organism>
<evidence type="ECO:0000256" key="3">
    <source>
        <dbReference type="ARBA" id="ARBA00022692"/>
    </source>
</evidence>
<accession>A0AAW3EJH0</accession>
<dbReference type="InterPro" id="IPR002781">
    <property type="entry name" value="TM_pro_TauE-like"/>
</dbReference>
<dbReference type="Proteomes" id="UP000029436">
    <property type="component" value="Unassembled WGS sequence"/>
</dbReference>
<evidence type="ECO:0000256" key="1">
    <source>
        <dbReference type="ARBA" id="ARBA00004141"/>
    </source>
</evidence>
<evidence type="ECO:0000256" key="6">
    <source>
        <dbReference type="RuleBase" id="RU363041"/>
    </source>
</evidence>
<comment type="caution">
    <text evidence="7">The sequence shown here is derived from an EMBL/GenBank/DDBJ whole genome shotgun (WGS) entry which is preliminary data.</text>
</comment>
<dbReference type="InterPro" id="IPR051598">
    <property type="entry name" value="TSUP/Inactive_protease-like"/>
</dbReference>
<gene>
    <name evidence="7" type="ORF">JV38_10530</name>
    <name evidence="8" type="ORF">KU73_03375</name>
</gene>
<dbReference type="Pfam" id="PF01925">
    <property type="entry name" value="TauE"/>
    <property type="match status" value="1"/>
</dbReference>
<evidence type="ECO:0000313" key="9">
    <source>
        <dbReference type="Proteomes" id="UP000029257"/>
    </source>
</evidence>
<feature type="transmembrane region" description="Helical" evidence="6">
    <location>
        <begin position="213"/>
        <end position="230"/>
    </location>
</feature>
<sequence>MTIQGLSIRDSAPRMVLFSLYFLAYELSGYVMFSLMMFSDILLCLLLGVGLGFCGGMLGIGGGIIAIPILGVLFGMDQHMAQGTALVMITPNVLIGFLRYRQRNRIDTRVALTMCLFATGSAYLAAHIASSIDVNSLQRAFAIFLLVLAAYYMWQWYNKKRSQTSEVVLSTHYLPLLGVASGFMSGIFTVGGGLVVVPALVTLFAFAQTQAQGMALILVVPGALAALLSYSQAGNVDWNIGLPLALGGIVSVSWGVAVAHKLPVVYLRAAFCLVLVGVGITMLLLR</sequence>
<dbReference type="PANTHER" id="PTHR43701">
    <property type="entry name" value="MEMBRANE TRANSPORTER PROTEIN MJ0441-RELATED"/>
    <property type="match status" value="1"/>
</dbReference>
<comment type="subcellular location">
    <subcellularLocation>
        <location evidence="6">Cell membrane</location>
        <topology evidence="6">Multi-pass membrane protein</topology>
    </subcellularLocation>
    <subcellularLocation>
        <location evidence="1">Membrane</location>
        <topology evidence="1">Multi-pass membrane protein</topology>
    </subcellularLocation>
</comment>
<name>A0AAW3EJH0_9GAMM</name>
<feature type="transmembrane region" description="Helical" evidence="6">
    <location>
        <begin position="110"/>
        <end position="130"/>
    </location>
</feature>
<feature type="transmembrane region" description="Helical" evidence="6">
    <location>
        <begin position="174"/>
        <end position="207"/>
    </location>
</feature>
<keyword evidence="6" id="KW-1003">Cell membrane</keyword>
<evidence type="ECO:0000313" key="7">
    <source>
        <dbReference type="EMBL" id="KFX08320.1"/>
    </source>
</evidence>
<dbReference type="AlphaFoldDB" id="A0AAW3EJH0"/>
<keyword evidence="5 6" id="KW-0472">Membrane</keyword>
<evidence type="ECO:0000313" key="10">
    <source>
        <dbReference type="Proteomes" id="UP000029436"/>
    </source>
</evidence>
<dbReference type="GO" id="GO:0005886">
    <property type="term" value="C:plasma membrane"/>
    <property type="evidence" value="ECO:0007669"/>
    <property type="project" value="UniProtKB-SubCell"/>
</dbReference>
<feature type="transmembrane region" description="Helical" evidence="6">
    <location>
        <begin position="242"/>
        <end position="259"/>
    </location>
</feature>
<proteinExistence type="inferred from homology"/>
<evidence type="ECO:0000256" key="5">
    <source>
        <dbReference type="ARBA" id="ARBA00023136"/>
    </source>
</evidence>
<reference evidence="9 10" key="1">
    <citation type="submission" date="2014-08" db="EMBL/GenBank/DDBJ databases">
        <title>Genome sequences of NCPPB Pectobacterium isolates.</title>
        <authorList>
            <person name="Glover R.H."/>
            <person name="Sapp M."/>
            <person name="Elphinstone J."/>
        </authorList>
    </citation>
    <scope>NUCLEOTIDE SEQUENCE [LARGE SCALE GENOMIC DNA]</scope>
    <source>
        <strain evidence="7 9">NCPPB 3701</strain>
        <strain evidence="8 10">NCPPB3702</strain>
    </source>
</reference>
<evidence type="ECO:0000256" key="4">
    <source>
        <dbReference type="ARBA" id="ARBA00022989"/>
    </source>
</evidence>
<comment type="similarity">
    <text evidence="2 6">Belongs to the 4-toluene sulfonate uptake permease (TSUP) (TC 2.A.102) family.</text>
</comment>
<dbReference type="EMBL" id="JQOH01000001">
    <property type="protein sequence ID" value="KGA30955.1"/>
    <property type="molecule type" value="Genomic_DNA"/>
</dbReference>
<feature type="transmembrane region" description="Helical" evidence="6">
    <location>
        <begin position="80"/>
        <end position="98"/>
    </location>
</feature>
<feature type="transmembrane region" description="Helical" evidence="6">
    <location>
        <begin position="15"/>
        <end position="33"/>
    </location>
</feature>
<keyword evidence="3 6" id="KW-0812">Transmembrane</keyword>
<evidence type="ECO:0000313" key="8">
    <source>
        <dbReference type="EMBL" id="KGA30955.1"/>
    </source>
</evidence>
<dbReference type="Proteomes" id="UP000029257">
    <property type="component" value="Unassembled WGS sequence"/>
</dbReference>
<keyword evidence="10" id="KW-1185">Reference proteome</keyword>
<protein>
    <recommendedName>
        <fullName evidence="6">Probable membrane transporter protein</fullName>
    </recommendedName>
</protein>
<feature type="transmembrane region" description="Helical" evidence="6">
    <location>
        <begin position="265"/>
        <end position="285"/>
    </location>
</feature>